<feature type="domain" description="Gryzun putative trafficking through Golgi" evidence="2">
    <location>
        <begin position="637"/>
        <end position="1209"/>
    </location>
</feature>
<organism evidence="4 5">
    <name type="scientific">Staphylotrichum longicolle</name>
    <dbReference type="NCBI Taxonomy" id="669026"/>
    <lineage>
        <taxon>Eukaryota</taxon>
        <taxon>Fungi</taxon>
        <taxon>Dikarya</taxon>
        <taxon>Ascomycota</taxon>
        <taxon>Pezizomycotina</taxon>
        <taxon>Sordariomycetes</taxon>
        <taxon>Sordariomycetidae</taxon>
        <taxon>Sordariales</taxon>
        <taxon>Chaetomiaceae</taxon>
        <taxon>Staphylotrichum</taxon>
    </lineage>
</organism>
<evidence type="ECO:0000256" key="1">
    <source>
        <dbReference type="SAM" id="MobiDB-lite"/>
    </source>
</evidence>
<evidence type="ECO:0008006" key="6">
    <source>
        <dbReference type="Google" id="ProtNLM"/>
    </source>
</evidence>
<dbReference type="PANTHER" id="PTHR14374">
    <property type="entry name" value="FOIE GRAS"/>
    <property type="match status" value="1"/>
</dbReference>
<keyword evidence="5" id="KW-1185">Reference proteome</keyword>
<feature type="region of interest" description="Disordered" evidence="1">
    <location>
        <begin position="1130"/>
        <end position="1150"/>
    </location>
</feature>
<name>A0AAD4HXN1_9PEZI</name>
<dbReference type="InterPro" id="IPR012880">
    <property type="entry name" value="Gryzun"/>
</dbReference>
<evidence type="ECO:0000259" key="2">
    <source>
        <dbReference type="Pfam" id="PF07919"/>
    </source>
</evidence>
<evidence type="ECO:0000259" key="3">
    <source>
        <dbReference type="Pfam" id="PF11817"/>
    </source>
</evidence>
<sequence>MDEYPAGSLDHSVPLLHTLGTRTGSTYDAGLSAALKEQAVLIRSDLPPLESDQARALLRYIQDRDASRLPCNARDAAARKYRFRTKTAERSLLLPPRRARLPEGIEPPTPSPSSVLHSPYSPLSPISPLYPDGLIDTEWLRKHQDLVPSILLCFYTLVSDPTLATLCDNQIKTDVNNIRALLSQSGYKTRLAVVLLSDHASSSSSSADNVQERLEIIRRGCSLDSKALFLVPSSDSQEELERVAENMLTTLYTVSVEYYRDLGRHARKKRGRGIAPQPTVPPTSGTSQTLSLAGWNVRYDFKSAVFAEYRLEMDVALRSYEQAYENLLSSELMELIPSWSPRWNEARFLADVIAVRCLRCLLWNGQHSAAARRWQFHRERIADFVDRRGRGTNNYGWEAWEARWAIVMANLIDKAGIPEFAPSARKLYLTPEKSAMGERLQPWELLHHTGYWYRLAAKHLQARKAFAHAIPEDDRRSPSASPASHVAKSAFAYDTYMCPDPYEEYPLGRTGVDHGHMIVDRLMRARAEFLKRHQTRFVAEVSLECARELAAAKDWQNVAELLRPIWRDVPFRSEGWTSIAEELNWLLRTAAAEVGDAELILLTDWELLSQDFSKRPGWNYDITKSLEGIAVKSKPSVSIKGGRHPSSISATFLFKEEEGKAGQDVRSQLCIKSNAHQGSAPIVLSSVEVGFKGCLDSVVLEHQDHAQARQQNRGRTTLAAIPLKRHVDEDAESDATATDEANSRVALVGSADLTLLPGQTLVFNLDIPLREPGETVAESLTLKVESDMFSLQQSLSFQERNLNPWHISASATKHLAHPQPLAIRVLPRPPKMEVRCPVSKEQYYTDEPISLEFEIENGEDVEALARLDVVLFGEKPPSVTVVIPGQAEQTSASVRSEETRLSGAPMGTIPSFKSLNVGLRLPPIERSSRYDLTLKVTYFLPTNPGTPISQTATFQLNVVNPFEANYDLLPRVHPDPWPSVFDPDTVTIPATSDSDSDATPISAKGVSQAWCLVTRYASFASEPLLVTDVDIAIQPSPTLRCSLTTKHTNLPPTGVGRVVHPKTIQEATFSLSIQKLTVDDRSHAPLDTALIIKWIRADDDTNTTTTPPNITTLPIPRFTVFGTEPRVLASVSHHNPNHNHPGDKSSSSPLSALPLIKLTITIENPSNHFLTFGLAMEPSESFAFSGPKQTTASLLPVSRRSVEYRLLPYEPPSRSHNATTTTTTALTAGAAEEKGGEGGEEEEKEEGPRLASYGVLLVLGSGGGFDWCASSGAALYAVVAPHQHGL</sequence>
<feature type="region of interest" description="Disordered" evidence="1">
    <location>
        <begin position="95"/>
        <end position="118"/>
    </location>
</feature>
<gene>
    <name evidence="4" type="ORF">NEMBOFW57_008916</name>
</gene>
<accession>A0AAD4HXN1</accession>
<dbReference type="Pfam" id="PF11817">
    <property type="entry name" value="Foie-gras_1"/>
    <property type="match status" value="1"/>
</dbReference>
<dbReference type="InterPro" id="IPR021773">
    <property type="entry name" value="TPC11"/>
</dbReference>
<dbReference type="PANTHER" id="PTHR14374:SF0">
    <property type="entry name" value="TRAFFICKING PROTEIN PARTICLE COMPLEX SUBUNIT 11"/>
    <property type="match status" value="1"/>
</dbReference>
<feature type="domain" description="Trafficking protein particle complex subunit 11" evidence="3">
    <location>
        <begin position="342"/>
        <end position="609"/>
    </location>
</feature>
<evidence type="ECO:0000313" key="5">
    <source>
        <dbReference type="Proteomes" id="UP001197093"/>
    </source>
</evidence>
<comment type="caution">
    <text evidence="4">The sequence shown here is derived from an EMBL/GenBank/DDBJ whole genome shotgun (WGS) entry which is preliminary data.</text>
</comment>
<dbReference type="Proteomes" id="UP001197093">
    <property type="component" value="Unassembled WGS sequence"/>
</dbReference>
<reference evidence="4" key="1">
    <citation type="submission" date="2023-02" db="EMBL/GenBank/DDBJ databases">
        <authorList>
            <person name="Palmer J.M."/>
        </authorList>
    </citation>
    <scope>NUCLEOTIDE SEQUENCE</scope>
    <source>
        <strain evidence="4">FW57</strain>
    </source>
</reference>
<dbReference type="EMBL" id="JAHCVI010000004">
    <property type="protein sequence ID" value="KAG7286605.1"/>
    <property type="molecule type" value="Genomic_DNA"/>
</dbReference>
<protein>
    <recommendedName>
        <fullName evidence="6">Trafficking protein particle complex subunit 11</fullName>
    </recommendedName>
</protein>
<proteinExistence type="predicted"/>
<evidence type="ECO:0000313" key="4">
    <source>
        <dbReference type="EMBL" id="KAG7286605.1"/>
    </source>
</evidence>
<dbReference type="Pfam" id="PF07919">
    <property type="entry name" value="Gryzun"/>
    <property type="match status" value="1"/>
</dbReference>